<dbReference type="PANTHER" id="PTHR42743">
    <property type="entry name" value="AMINO-ACID AMINOTRANSFERASE"/>
    <property type="match status" value="1"/>
</dbReference>
<dbReference type="Gene3D" id="3.20.10.10">
    <property type="entry name" value="D-amino Acid Aminotransferase, subunit A, domain 2"/>
    <property type="match status" value="1"/>
</dbReference>
<accession>A0ABW4FKD4</accession>
<dbReference type="InterPro" id="IPR043132">
    <property type="entry name" value="BCAT-like_C"/>
</dbReference>
<reference evidence="3" key="1">
    <citation type="journal article" date="2019" name="Int. J. Syst. Evol. Microbiol.">
        <title>The Global Catalogue of Microorganisms (GCM) 10K type strain sequencing project: providing services to taxonomists for standard genome sequencing and annotation.</title>
        <authorList>
            <consortium name="The Broad Institute Genomics Platform"/>
            <consortium name="The Broad Institute Genome Sequencing Center for Infectious Disease"/>
            <person name="Wu L."/>
            <person name="Ma J."/>
        </authorList>
    </citation>
    <scope>NUCLEOTIDE SEQUENCE [LARGE SCALE GENOMIC DNA]</scope>
    <source>
        <strain evidence="3">JCM 12165</strain>
    </source>
</reference>
<sequence length="306" mass="32805">MHAQSIEYETVAENATPDVSPVLYVLPSPSVDDPPAEPVRADASAPLLRPDDLGVTRGDGIFETINAVGGRPQALEAHLARLQRSAAMLELPAPALDMWRRAVQHAVAAHPPVPELLLKLVMTRGVEGSGRCSGWVVAFPNSDFSRERAEGIAVLTLDRGYPADVMTTAPWLLQGAKTLSYALNMAALRHVRALGADDAVFVSSDGQVLEGPNSTIVAKLGHRFVTPPNDLGILAGTSQARLFEWAQRRGMSAAYDRLTVDDLHRADTLWVCSSGRQAVPVRSLDGVPRTWDADLHAAALAHLLTA</sequence>
<dbReference type="PANTHER" id="PTHR42743:SF11">
    <property type="entry name" value="AMINODEOXYCHORISMATE LYASE"/>
    <property type="match status" value="1"/>
</dbReference>
<dbReference type="Pfam" id="PF01063">
    <property type="entry name" value="Aminotran_4"/>
    <property type="match status" value="1"/>
</dbReference>
<protein>
    <submittedName>
        <fullName evidence="2">Aminodeoxychorismate lyase</fullName>
        <ecNumber evidence="2">4.1.3.38</ecNumber>
    </submittedName>
</protein>
<dbReference type="Gene3D" id="3.30.470.10">
    <property type="match status" value="1"/>
</dbReference>
<gene>
    <name evidence="2" type="ORF">ACFSCY_12740</name>
</gene>
<dbReference type="RefSeq" id="WP_343980233.1">
    <property type="nucleotide sequence ID" value="NZ_BAAAJG010000011.1"/>
</dbReference>
<dbReference type="InterPro" id="IPR043131">
    <property type="entry name" value="BCAT-like_N"/>
</dbReference>
<dbReference type="Proteomes" id="UP001597145">
    <property type="component" value="Unassembled WGS sequence"/>
</dbReference>
<dbReference type="EMBL" id="JBHUCP010000007">
    <property type="protein sequence ID" value="MFD1530311.1"/>
    <property type="molecule type" value="Genomic_DNA"/>
</dbReference>
<dbReference type="NCBIfam" id="NF005886">
    <property type="entry name" value="PRK07849.1-1"/>
    <property type="match status" value="1"/>
</dbReference>
<dbReference type="GO" id="GO:0008696">
    <property type="term" value="F:4-amino-4-deoxychorismate lyase activity"/>
    <property type="evidence" value="ECO:0007669"/>
    <property type="project" value="UniProtKB-EC"/>
</dbReference>
<name>A0ABW4FKD4_9PSEU</name>
<evidence type="ECO:0000313" key="3">
    <source>
        <dbReference type="Proteomes" id="UP001597145"/>
    </source>
</evidence>
<comment type="caution">
    <text evidence="2">The sequence shown here is derived from an EMBL/GenBank/DDBJ whole genome shotgun (WGS) entry which is preliminary data.</text>
</comment>
<dbReference type="InterPro" id="IPR036038">
    <property type="entry name" value="Aminotransferase-like"/>
</dbReference>
<dbReference type="InterPro" id="IPR001544">
    <property type="entry name" value="Aminotrans_IV"/>
</dbReference>
<keyword evidence="2" id="KW-0456">Lyase</keyword>
<organism evidence="2 3">
    <name type="scientific">Pseudonocardia aurantiaca</name>
    <dbReference type="NCBI Taxonomy" id="75290"/>
    <lineage>
        <taxon>Bacteria</taxon>
        <taxon>Bacillati</taxon>
        <taxon>Actinomycetota</taxon>
        <taxon>Actinomycetes</taxon>
        <taxon>Pseudonocardiales</taxon>
        <taxon>Pseudonocardiaceae</taxon>
        <taxon>Pseudonocardia</taxon>
    </lineage>
</organism>
<keyword evidence="3" id="KW-1185">Reference proteome</keyword>
<dbReference type="EC" id="4.1.3.38" evidence="2"/>
<evidence type="ECO:0000313" key="2">
    <source>
        <dbReference type="EMBL" id="MFD1530311.1"/>
    </source>
</evidence>
<dbReference type="SUPFAM" id="SSF56752">
    <property type="entry name" value="D-aminoacid aminotransferase-like PLP-dependent enzymes"/>
    <property type="match status" value="1"/>
</dbReference>
<evidence type="ECO:0000256" key="1">
    <source>
        <dbReference type="ARBA" id="ARBA00009320"/>
    </source>
</evidence>
<proteinExistence type="inferred from homology"/>
<comment type="similarity">
    <text evidence="1">Belongs to the class-IV pyridoxal-phosphate-dependent aminotransferase family.</text>
</comment>
<dbReference type="InterPro" id="IPR050571">
    <property type="entry name" value="Class-IV_PLP-Dep_Aminotrnsfr"/>
</dbReference>